<sequence length="314" mass="35247">MSKLVLSVFLIISSANAFAFAKPPPPQPPTNPPGYSVVTPELGNKVVKNLMENYYDTRANCGASHRSSYLCSGITLRGTQPGNYHVWEPSPSSEKSGGVSFSYLRTDAKFSRLAYGYKSGFTIYPTFELVGSALDLEYLCFFPVDADTNRRDDAGCGAHTSYQSSSGECNAQGIYTDGQWVNHYNSTSSNGDNRDHHQCGFNIQYYYPNATEFVASNFYQGLQAMRDVSGQTHNKQNEIRIKTWDKSLGRQTPVQAFFYIDITGQEGLNEARSYQQDFYNMYGLIKPVVKLDLPATWDDEANLRSQWMIKVFNL</sequence>
<evidence type="ECO:0000313" key="3">
    <source>
        <dbReference type="Proteomes" id="UP000321787"/>
    </source>
</evidence>
<accession>A0A510UJD7</accession>
<name>A0A510UJD7_ALIFS</name>
<evidence type="ECO:0000313" key="2">
    <source>
        <dbReference type="EMBL" id="GEK14619.1"/>
    </source>
</evidence>
<feature type="chain" id="PRO_5022226910" evidence="1">
    <location>
        <begin position="20"/>
        <end position="314"/>
    </location>
</feature>
<protein>
    <submittedName>
        <fullName evidence="2">Halovibrin HvnB</fullName>
    </submittedName>
</protein>
<organism evidence="2 3">
    <name type="scientific">Aliivibrio fischeri</name>
    <name type="common">Vibrio fischeri</name>
    <dbReference type="NCBI Taxonomy" id="668"/>
    <lineage>
        <taxon>Bacteria</taxon>
        <taxon>Pseudomonadati</taxon>
        <taxon>Pseudomonadota</taxon>
        <taxon>Gammaproteobacteria</taxon>
        <taxon>Vibrionales</taxon>
        <taxon>Vibrionaceae</taxon>
        <taxon>Aliivibrio</taxon>
    </lineage>
</organism>
<comment type="caution">
    <text evidence="2">The sequence shown here is derived from an EMBL/GenBank/DDBJ whole genome shotgun (WGS) entry which is preliminary data.</text>
</comment>
<dbReference type="Proteomes" id="UP000321787">
    <property type="component" value="Unassembled WGS sequence"/>
</dbReference>
<dbReference type="RefSeq" id="WP_236797334.1">
    <property type="nucleotide sequence ID" value="NZ_BJTZ01000017.1"/>
</dbReference>
<keyword evidence="1" id="KW-0732">Signal</keyword>
<dbReference type="AlphaFoldDB" id="A0A510UJD7"/>
<evidence type="ECO:0000256" key="1">
    <source>
        <dbReference type="SAM" id="SignalP"/>
    </source>
</evidence>
<feature type="signal peptide" evidence="1">
    <location>
        <begin position="1"/>
        <end position="19"/>
    </location>
</feature>
<dbReference type="EMBL" id="BJTZ01000017">
    <property type="protein sequence ID" value="GEK14619.1"/>
    <property type="molecule type" value="Genomic_DNA"/>
</dbReference>
<gene>
    <name evidence="2" type="primary">hvnB</name>
    <name evidence="2" type="ORF">AFI02nite_26550</name>
</gene>
<proteinExistence type="predicted"/>
<reference evidence="2 3" key="1">
    <citation type="submission" date="2019-07" db="EMBL/GenBank/DDBJ databases">
        <title>Whole genome shotgun sequence of Aliivibrio fischeri NBRC 101058.</title>
        <authorList>
            <person name="Hosoyama A."/>
            <person name="Uohara A."/>
            <person name="Ohji S."/>
            <person name="Ichikawa N."/>
        </authorList>
    </citation>
    <scope>NUCLEOTIDE SEQUENCE [LARGE SCALE GENOMIC DNA]</scope>
    <source>
        <strain evidence="2 3">NBRC 101058</strain>
    </source>
</reference>